<organism evidence="2 3">
    <name type="scientific">Caenorhabditis nigoni</name>
    <dbReference type="NCBI Taxonomy" id="1611254"/>
    <lineage>
        <taxon>Eukaryota</taxon>
        <taxon>Metazoa</taxon>
        <taxon>Ecdysozoa</taxon>
        <taxon>Nematoda</taxon>
        <taxon>Chromadorea</taxon>
        <taxon>Rhabditida</taxon>
        <taxon>Rhabditina</taxon>
        <taxon>Rhabditomorpha</taxon>
        <taxon>Rhabditoidea</taxon>
        <taxon>Rhabditidae</taxon>
        <taxon>Peloderinae</taxon>
        <taxon>Caenorhabditis</taxon>
    </lineage>
</organism>
<dbReference type="Gene3D" id="1.10.510.10">
    <property type="entry name" value="Transferase(Phosphotransferase) domain 1"/>
    <property type="match status" value="1"/>
</dbReference>
<dbReference type="SUPFAM" id="SSF56112">
    <property type="entry name" value="Protein kinase-like (PK-like)"/>
    <property type="match status" value="1"/>
</dbReference>
<feature type="compositionally biased region" description="Polar residues" evidence="1">
    <location>
        <begin position="115"/>
        <end position="143"/>
    </location>
</feature>
<name>A0A2G5SR93_9PELO</name>
<comment type="caution">
    <text evidence="2">The sequence shown here is derived from an EMBL/GenBank/DDBJ whole genome shotgun (WGS) entry which is preliminary data.</text>
</comment>
<dbReference type="Proteomes" id="UP000230233">
    <property type="component" value="Chromosome X"/>
</dbReference>
<reference evidence="3" key="1">
    <citation type="submission" date="2017-10" db="EMBL/GenBank/DDBJ databases">
        <title>Rapid genome shrinkage in a self-fertile nematode reveals novel sperm competition proteins.</title>
        <authorList>
            <person name="Yin D."/>
            <person name="Schwarz E.M."/>
            <person name="Thomas C.G."/>
            <person name="Felde R.L."/>
            <person name="Korf I.F."/>
            <person name="Cutter A.D."/>
            <person name="Schartner C.M."/>
            <person name="Ralston E.J."/>
            <person name="Meyer B.J."/>
            <person name="Haag E.S."/>
        </authorList>
    </citation>
    <scope>NUCLEOTIDE SEQUENCE [LARGE SCALE GENOMIC DNA]</scope>
    <source>
        <strain evidence="3">JU1422</strain>
    </source>
</reference>
<gene>
    <name evidence="2" type="primary">Cnig_chr_X.g23687</name>
    <name evidence="2" type="ORF">B9Z55_023687</name>
</gene>
<dbReference type="EMBL" id="PDUG01000006">
    <property type="protein sequence ID" value="PIC17449.1"/>
    <property type="molecule type" value="Genomic_DNA"/>
</dbReference>
<accession>A0A2G5SR93</accession>
<keyword evidence="3" id="KW-1185">Reference proteome</keyword>
<evidence type="ECO:0000256" key="1">
    <source>
        <dbReference type="SAM" id="MobiDB-lite"/>
    </source>
</evidence>
<evidence type="ECO:0000313" key="3">
    <source>
        <dbReference type="Proteomes" id="UP000230233"/>
    </source>
</evidence>
<feature type="region of interest" description="Disordered" evidence="1">
    <location>
        <begin position="109"/>
        <end position="143"/>
    </location>
</feature>
<dbReference type="AlphaFoldDB" id="A0A2G5SR93"/>
<sequence length="295" mass="33847">MDRICVVIDLFETNLFDFIQTKDIQDKIEVKVEDVLDGVSQGLTELHHCQITLNNLKPSNILLSRGNRNAKVVVSNLGNSVKQPNQTGTPYDKERYDKVSRCLKRLMKSRAKMTSPCTSNSQNTSSMTDESRGPPSSSYQIQTDEGKDFADHFTWQRRTERMWRYEHIWSRHQSMPKEKSRTFGTSAASSTRRGQNLKASDFMLSSSCSRPTCSTLSGRRISRIAALLPNHAQQLEAQRHFDFESTSKATKGIPSSDMWLRYCYTEMCNYPFTWKEFVSRGYTLKPTYAAGFEKK</sequence>
<dbReference type="InterPro" id="IPR011009">
    <property type="entry name" value="Kinase-like_dom_sf"/>
</dbReference>
<evidence type="ECO:0008006" key="4">
    <source>
        <dbReference type="Google" id="ProtNLM"/>
    </source>
</evidence>
<evidence type="ECO:0000313" key="2">
    <source>
        <dbReference type="EMBL" id="PIC17449.1"/>
    </source>
</evidence>
<protein>
    <recommendedName>
        <fullName evidence="4">Protein kinase domain-containing protein</fullName>
    </recommendedName>
</protein>
<proteinExistence type="predicted"/>